<proteinExistence type="predicted"/>
<keyword evidence="3" id="KW-1185">Reference proteome</keyword>
<dbReference type="AlphaFoldDB" id="A0A9P3PIL0"/>
<comment type="caution">
    <text evidence="2">The sequence shown here is derived from an EMBL/GenBank/DDBJ whole genome shotgun (WGS) entry which is preliminary data.</text>
</comment>
<sequence>MRQSSGQHPSRMSRTPNRRYHAVAQKLETVPPELVHKVLDDLPLIKTLEVICAHNVPYVDTCVLSHIHLAKVFPSPASLIILKQYFALYIELCRRRESPSASGNPDIPLLAKDLVVFMKQQYTKTSRYDTILAAVKAEVLSLLEKYEPYLPALAKFAPRPVVGGIPDLSDPAALWDFWTNLEAAETSLNRTKSSQLQRIARLRRDYPGTLRNRRDTSQESRYHSEQHCIRQLEVIAKRMLKPQILRGKLLGKHIFSEQRFPVLPYDRYLKCFLKVLEKFPVEGVSSSSNTGKHRAVRAYAWPQEVAQDIRTVVDGMAYVYPKTSVEGLEYSSILRTKYTRYSRSDYCRSEGQSQPRFLDGSKDDGQQESQSRLLSDNDNILPLQEKEFEWLEAFLRSCRYMGKMDDADSAHKSE</sequence>
<feature type="region of interest" description="Disordered" evidence="1">
    <location>
        <begin position="345"/>
        <end position="376"/>
    </location>
</feature>
<name>A0A9P3PIL0_LYOSH</name>
<organism evidence="2 3">
    <name type="scientific">Lyophyllum shimeji</name>
    <name type="common">Hon-shimeji</name>
    <name type="synonym">Tricholoma shimeji</name>
    <dbReference type="NCBI Taxonomy" id="47721"/>
    <lineage>
        <taxon>Eukaryota</taxon>
        <taxon>Fungi</taxon>
        <taxon>Dikarya</taxon>
        <taxon>Basidiomycota</taxon>
        <taxon>Agaricomycotina</taxon>
        <taxon>Agaricomycetes</taxon>
        <taxon>Agaricomycetidae</taxon>
        <taxon>Agaricales</taxon>
        <taxon>Tricholomatineae</taxon>
        <taxon>Lyophyllaceae</taxon>
        <taxon>Lyophyllum</taxon>
    </lineage>
</organism>
<gene>
    <name evidence="2" type="ORF">LshimejAT787_0307440</name>
</gene>
<reference evidence="2" key="1">
    <citation type="submission" date="2022-07" db="EMBL/GenBank/DDBJ databases">
        <title>The genome of Lyophyllum shimeji provides insight into the initial evolution of ectomycorrhizal fungal genome.</title>
        <authorList>
            <person name="Kobayashi Y."/>
            <person name="Shibata T."/>
            <person name="Hirakawa H."/>
            <person name="Shigenobu S."/>
            <person name="Nishiyama T."/>
            <person name="Yamada A."/>
            <person name="Hasebe M."/>
            <person name="Kawaguchi M."/>
        </authorList>
    </citation>
    <scope>NUCLEOTIDE SEQUENCE</scope>
    <source>
        <strain evidence="2">AT787</strain>
    </source>
</reference>
<evidence type="ECO:0000256" key="1">
    <source>
        <dbReference type="SAM" id="MobiDB-lite"/>
    </source>
</evidence>
<evidence type="ECO:0000313" key="3">
    <source>
        <dbReference type="Proteomes" id="UP001063166"/>
    </source>
</evidence>
<evidence type="ECO:0000313" key="2">
    <source>
        <dbReference type="EMBL" id="GLB36456.1"/>
    </source>
</evidence>
<dbReference type="OrthoDB" id="3478523at2759"/>
<protein>
    <submittedName>
        <fullName evidence="2">Uncharacterized protein</fullName>
    </submittedName>
</protein>
<feature type="compositionally biased region" description="Polar residues" evidence="1">
    <location>
        <begin position="367"/>
        <end position="376"/>
    </location>
</feature>
<dbReference type="EMBL" id="BRPK01000003">
    <property type="protein sequence ID" value="GLB36456.1"/>
    <property type="molecule type" value="Genomic_DNA"/>
</dbReference>
<accession>A0A9P3PIL0</accession>
<dbReference type="Proteomes" id="UP001063166">
    <property type="component" value="Unassembled WGS sequence"/>
</dbReference>